<dbReference type="EMBL" id="JBBPBM010000066">
    <property type="protein sequence ID" value="KAK8514851.1"/>
    <property type="molecule type" value="Genomic_DNA"/>
</dbReference>
<name>A0ABR2C607_9ROSI</name>
<feature type="region of interest" description="Disordered" evidence="1">
    <location>
        <begin position="65"/>
        <end position="85"/>
    </location>
</feature>
<sequence>MFERHLNDDVLLNGGAVKLDEPLISTFDGLQGQCKKVRGNDMQDPIEVSEAMETEGEQRRLDIATDAMPGSQGQNSDLAGGQDGSRVSYASVVNSSLREPLRIRMDWGTGSTTETGTIRFLSSMYRAPAATVPPVPAATIPPVPAATIPPVPAATIPPVPAATTSTSALSLQDSRPGPGPGPGPGHAQHQSQSHIVPYLLGERVAVQS</sequence>
<protein>
    <submittedName>
        <fullName evidence="2">Uncharacterized protein</fullName>
    </submittedName>
</protein>
<proteinExistence type="predicted"/>
<evidence type="ECO:0000313" key="2">
    <source>
        <dbReference type="EMBL" id="KAK8514851.1"/>
    </source>
</evidence>
<accession>A0ABR2C607</accession>
<feature type="region of interest" description="Disordered" evidence="1">
    <location>
        <begin position="157"/>
        <end position="196"/>
    </location>
</feature>
<dbReference type="Proteomes" id="UP001472677">
    <property type="component" value="Unassembled WGS sequence"/>
</dbReference>
<keyword evidence="3" id="KW-1185">Reference proteome</keyword>
<organism evidence="2 3">
    <name type="scientific">Hibiscus sabdariffa</name>
    <name type="common">roselle</name>
    <dbReference type="NCBI Taxonomy" id="183260"/>
    <lineage>
        <taxon>Eukaryota</taxon>
        <taxon>Viridiplantae</taxon>
        <taxon>Streptophyta</taxon>
        <taxon>Embryophyta</taxon>
        <taxon>Tracheophyta</taxon>
        <taxon>Spermatophyta</taxon>
        <taxon>Magnoliopsida</taxon>
        <taxon>eudicotyledons</taxon>
        <taxon>Gunneridae</taxon>
        <taxon>Pentapetalae</taxon>
        <taxon>rosids</taxon>
        <taxon>malvids</taxon>
        <taxon>Malvales</taxon>
        <taxon>Malvaceae</taxon>
        <taxon>Malvoideae</taxon>
        <taxon>Hibiscus</taxon>
    </lineage>
</organism>
<evidence type="ECO:0000313" key="3">
    <source>
        <dbReference type="Proteomes" id="UP001472677"/>
    </source>
</evidence>
<gene>
    <name evidence="2" type="ORF">V6N12_057747</name>
</gene>
<evidence type="ECO:0000256" key="1">
    <source>
        <dbReference type="SAM" id="MobiDB-lite"/>
    </source>
</evidence>
<reference evidence="2 3" key="1">
    <citation type="journal article" date="2024" name="G3 (Bethesda)">
        <title>Genome assembly of Hibiscus sabdariffa L. provides insights into metabolisms of medicinal natural products.</title>
        <authorList>
            <person name="Kim T."/>
        </authorList>
    </citation>
    <scope>NUCLEOTIDE SEQUENCE [LARGE SCALE GENOMIC DNA]</scope>
    <source>
        <strain evidence="2">TK-2024</strain>
        <tissue evidence="2">Old leaves</tissue>
    </source>
</reference>
<comment type="caution">
    <text evidence="2">The sequence shown here is derived from an EMBL/GenBank/DDBJ whole genome shotgun (WGS) entry which is preliminary data.</text>
</comment>